<reference evidence="1 2" key="1">
    <citation type="submission" date="2009-01" db="EMBL/GenBank/DDBJ databases">
        <authorList>
            <person name="Fulton L."/>
            <person name="Clifton S."/>
            <person name="Chinwalla A.T."/>
            <person name="Mitreva M."/>
            <person name="Sodergren E."/>
            <person name="Weinstock G."/>
            <person name="Clifton S."/>
            <person name="Dooling D.J."/>
            <person name="Fulton B."/>
            <person name="Minx P."/>
            <person name="Pepin K.H."/>
            <person name="Johnson M."/>
            <person name="Bhonagiri V."/>
            <person name="Nash W.E."/>
            <person name="Mardis E.R."/>
            <person name="Wilson R.K."/>
        </authorList>
    </citation>
    <scope>NUCLEOTIDE SEQUENCE [LARGE SCALE GENOMIC DNA]</scope>
    <source>
        <strain evidence="1 2">NRL30031/H210</strain>
    </source>
</reference>
<comment type="caution">
    <text evidence="1">The sequence shown here is derived from an EMBL/GenBank/DDBJ whole genome shotgun (WGS) entry which is preliminary data.</text>
</comment>
<keyword evidence="2" id="KW-1185">Reference proteome</keyword>
<gene>
    <name evidence="1" type="ORF">NEIFLAOT_00408</name>
</gene>
<dbReference type="Proteomes" id="UP000004457">
    <property type="component" value="Unassembled WGS sequence"/>
</dbReference>
<sequence>MNIKTNTYLALAVLSASLLSGCDKVSTFFGKDENKELVQRIETNTDDGKVSMLLPDFAQLVAKRRTGSRQYSSDTGKTHCDTG</sequence>
<evidence type="ECO:0000313" key="1">
    <source>
        <dbReference type="EMBL" id="EEG34430.1"/>
    </source>
</evidence>
<accession>C0EKG4</accession>
<proteinExistence type="predicted"/>
<evidence type="ECO:0008006" key="3">
    <source>
        <dbReference type="Google" id="ProtNLM"/>
    </source>
</evidence>
<dbReference type="EMBL" id="ACEN01000010">
    <property type="protein sequence ID" value="EEG34430.1"/>
    <property type="molecule type" value="Genomic_DNA"/>
</dbReference>
<evidence type="ECO:0000313" key="2">
    <source>
        <dbReference type="Proteomes" id="UP000004457"/>
    </source>
</evidence>
<name>C0EKG4_NEIFL</name>
<dbReference type="AlphaFoldDB" id="C0EKG4"/>
<protein>
    <recommendedName>
        <fullName evidence="3">Lipoprotein</fullName>
    </recommendedName>
</protein>
<organism evidence="1 2">
    <name type="scientific">Neisseria flavescens NRL30031/H210</name>
    <dbReference type="NCBI Taxonomy" id="546264"/>
    <lineage>
        <taxon>Bacteria</taxon>
        <taxon>Pseudomonadati</taxon>
        <taxon>Pseudomonadota</taxon>
        <taxon>Betaproteobacteria</taxon>
        <taxon>Neisseriales</taxon>
        <taxon>Neisseriaceae</taxon>
        <taxon>Neisseria</taxon>
    </lineage>
</organism>
<dbReference type="PROSITE" id="PS51257">
    <property type="entry name" value="PROKAR_LIPOPROTEIN"/>
    <property type="match status" value="1"/>
</dbReference>